<feature type="transmembrane region" description="Helical" evidence="1">
    <location>
        <begin position="158"/>
        <end position="177"/>
    </location>
</feature>
<proteinExistence type="predicted"/>
<keyword evidence="4" id="KW-0808">Transferase</keyword>
<protein>
    <submittedName>
        <fullName evidence="4">Histidine kinase</fullName>
    </submittedName>
</protein>
<evidence type="ECO:0000313" key="4">
    <source>
        <dbReference type="EMBL" id="WCT72403.1"/>
    </source>
</evidence>
<dbReference type="GO" id="GO:0016301">
    <property type="term" value="F:kinase activity"/>
    <property type="evidence" value="ECO:0007669"/>
    <property type="project" value="UniProtKB-KW"/>
</dbReference>
<name>A0ABY7TH71_9SPHN</name>
<feature type="transmembrane region" description="Helical" evidence="1">
    <location>
        <begin position="12"/>
        <end position="35"/>
    </location>
</feature>
<keyword evidence="4" id="KW-0418">Kinase</keyword>
<feature type="domain" description="Histidine kinase/HSP90-like ATPase" evidence="2">
    <location>
        <begin position="294"/>
        <end position="388"/>
    </location>
</feature>
<dbReference type="EMBL" id="CP117411">
    <property type="protein sequence ID" value="WCT72403.1"/>
    <property type="molecule type" value="Genomic_DNA"/>
</dbReference>
<feature type="domain" description="Signal transduction histidine kinase internal region" evidence="3">
    <location>
        <begin position="195"/>
        <end position="275"/>
    </location>
</feature>
<dbReference type="PANTHER" id="PTHR34220:SF7">
    <property type="entry name" value="SENSOR HISTIDINE KINASE YPDA"/>
    <property type="match status" value="1"/>
</dbReference>
<keyword evidence="5" id="KW-1185">Reference proteome</keyword>
<organism evidence="4 5">
    <name type="scientific">Sphingomonas naphthae</name>
    <dbReference type="NCBI Taxonomy" id="1813468"/>
    <lineage>
        <taxon>Bacteria</taxon>
        <taxon>Pseudomonadati</taxon>
        <taxon>Pseudomonadota</taxon>
        <taxon>Alphaproteobacteria</taxon>
        <taxon>Sphingomonadales</taxon>
        <taxon>Sphingomonadaceae</taxon>
        <taxon>Sphingomonas</taxon>
    </lineage>
</organism>
<keyword evidence="1" id="KW-1133">Transmembrane helix</keyword>
<feature type="transmembrane region" description="Helical" evidence="1">
    <location>
        <begin position="78"/>
        <end position="100"/>
    </location>
</feature>
<dbReference type="RefSeq" id="WP_273686363.1">
    <property type="nucleotide sequence ID" value="NZ_CP117411.1"/>
</dbReference>
<dbReference type="InterPro" id="IPR050640">
    <property type="entry name" value="Bact_2-comp_sensor_kinase"/>
</dbReference>
<gene>
    <name evidence="4" type="ORF">PQ455_12230</name>
</gene>
<feature type="transmembrane region" description="Helical" evidence="1">
    <location>
        <begin position="47"/>
        <end position="66"/>
    </location>
</feature>
<dbReference type="InterPro" id="IPR010559">
    <property type="entry name" value="Sig_transdc_His_kin_internal"/>
</dbReference>
<dbReference type="Pfam" id="PF06580">
    <property type="entry name" value="His_kinase"/>
    <property type="match status" value="1"/>
</dbReference>
<dbReference type="Proteomes" id="UP001220395">
    <property type="component" value="Chromosome"/>
</dbReference>
<dbReference type="InterPro" id="IPR036890">
    <property type="entry name" value="HATPase_C_sf"/>
</dbReference>
<keyword evidence="1" id="KW-0812">Transmembrane</keyword>
<dbReference type="PANTHER" id="PTHR34220">
    <property type="entry name" value="SENSOR HISTIDINE KINASE YPDA"/>
    <property type="match status" value="1"/>
</dbReference>
<evidence type="ECO:0000313" key="5">
    <source>
        <dbReference type="Proteomes" id="UP001220395"/>
    </source>
</evidence>
<accession>A0ABY7TH71</accession>
<evidence type="ECO:0000259" key="2">
    <source>
        <dbReference type="Pfam" id="PF02518"/>
    </source>
</evidence>
<sequence length="393" mass="42849">MASPLSARVSPRVALISIVGFWLFYYAIATARALAMTFENRWEMAGWRLLVGVIGIAVTYGLYLILRCARSWSLTKAILLALVICAPAALIYSSANWYVFYKLRTTPHETVVIRHPTEAKTVRIEDKTMTISVGTDGDLVDEKVVDPLGMIADTTMNGYFFLVAWCAFYFALAYAAAVREVERAAAGYQAAARAAELRALRYQVNPHFLFNTLNSLSSLVLQNRSEKAEAMIQNLAAFFRTSLTVDATTDVTLAEEIALQRQYLEIEAVRFRDRLIVAIDIPPSLEDACVPGLILQPLVENAIKYGVSRTTRPVTISVSATEDARGLVLSVRDDADPGIGAELLGMPGTGVGLANVRERLAARHGDAASCHHGPLSSGGYSVVLTMPLVRNGC</sequence>
<dbReference type="SUPFAM" id="SSF55874">
    <property type="entry name" value="ATPase domain of HSP90 chaperone/DNA topoisomerase II/histidine kinase"/>
    <property type="match status" value="1"/>
</dbReference>
<evidence type="ECO:0000259" key="3">
    <source>
        <dbReference type="Pfam" id="PF06580"/>
    </source>
</evidence>
<keyword evidence="1" id="KW-0472">Membrane</keyword>
<evidence type="ECO:0000256" key="1">
    <source>
        <dbReference type="SAM" id="Phobius"/>
    </source>
</evidence>
<dbReference type="Pfam" id="PF02518">
    <property type="entry name" value="HATPase_c"/>
    <property type="match status" value="1"/>
</dbReference>
<dbReference type="InterPro" id="IPR003594">
    <property type="entry name" value="HATPase_dom"/>
</dbReference>
<reference evidence="4 5" key="1">
    <citation type="submission" date="2023-02" db="EMBL/GenBank/DDBJ databases">
        <title>Genome sequence of Sphingomonas naphthae.</title>
        <authorList>
            <person name="Kim S."/>
            <person name="Heo J."/>
            <person name="Kwon S.-W."/>
        </authorList>
    </citation>
    <scope>NUCLEOTIDE SEQUENCE [LARGE SCALE GENOMIC DNA]</scope>
    <source>
        <strain evidence="4 5">KACC 18716</strain>
    </source>
</reference>
<dbReference type="Gene3D" id="3.30.565.10">
    <property type="entry name" value="Histidine kinase-like ATPase, C-terminal domain"/>
    <property type="match status" value="1"/>
</dbReference>